<dbReference type="EMBL" id="KV417491">
    <property type="protein sequence ID" value="KZP31014.1"/>
    <property type="molecule type" value="Genomic_DNA"/>
</dbReference>
<accession>A0A166TUY6</accession>
<protein>
    <submittedName>
        <fullName evidence="1">Uncharacterized protein</fullName>
    </submittedName>
</protein>
<sequence length="99" mass="11184">KDGIGKCTVVNDCVAEGTYHFMFLELHHVLIGFQGYCKGILGRFEGYDARFHSKHKKPVIIKRSSTSKSKAWASNTSPSPSFIPTDERRRELSALRVIE</sequence>
<organism evidence="1">
    <name type="scientific">Athelia psychrophila</name>
    <dbReference type="NCBI Taxonomy" id="1759441"/>
    <lineage>
        <taxon>Eukaryota</taxon>
        <taxon>Fungi</taxon>
        <taxon>Dikarya</taxon>
        <taxon>Basidiomycota</taxon>
        <taxon>Agaricomycotina</taxon>
        <taxon>Agaricomycetes</taxon>
        <taxon>Agaricomycetidae</taxon>
        <taxon>Atheliales</taxon>
        <taxon>Atheliaceae</taxon>
        <taxon>Athelia</taxon>
    </lineage>
</organism>
<feature type="non-terminal residue" evidence="1">
    <location>
        <position position="99"/>
    </location>
</feature>
<reference evidence="1" key="1">
    <citation type="journal article" date="2016" name="Mol. Biol. Evol.">
        <title>Comparative Genomics of Early-Diverging Mushroom-Forming Fungi Provides Insights into the Origins of Lignocellulose Decay Capabilities.</title>
        <authorList>
            <person name="Nagy L.G."/>
            <person name="Riley R."/>
            <person name="Tritt A."/>
            <person name="Adam C."/>
            <person name="Daum C."/>
            <person name="Floudas D."/>
            <person name="Sun H."/>
            <person name="Yadav J.S."/>
            <person name="Pangilinan J."/>
            <person name="Larsson K.H."/>
            <person name="Matsuura K."/>
            <person name="Barry K."/>
            <person name="Labutti K."/>
            <person name="Kuo R."/>
            <person name="Ohm R.A."/>
            <person name="Bhattacharya S.S."/>
            <person name="Shirouzu T."/>
            <person name="Yoshinaga Y."/>
            <person name="Martin F.M."/>
            <person name="Grigoriev I.V."/>
            <person name="Hibbett D.S."/>
        </authorList>
    </citation>
    <scope>NUCLEOTIDE SEQUENCE [LARGE SCALE GENOMIC DNA]</scope>
    <source>
        <strain evidence="1">CBS 109695</strain>
    </source>
</reference>
<dbReference type="AlphaFoldDB" id="A0A166TUY6"/>
<proteinExistence type="predicted"/>
<gene>
    <name evidence="1" type="ORF">FIBSPDRAFT_725014</name>
</gene>
<evidence type="ECO:0000313" key="1">
    <source>
        <dbReference type="EMBL" id="KZP31014.1"/>
    </source>
</evidence>
<name>A0A166TUY6_9AGAM</name>
<dbReference type="OrthoDB" id="159449at2759"/>